<dbReference type="Pfam" id="PF02463">
    <property type="entry name" value="SMC_N"/>
    <property type="match status" value="1"/>
</dbReference>
<dbReference type="NCBIfam" id="TIGR00611">
    <property type="entry name" value="recf"/>
    <property type="match status" value="1"/>
</dbReference>
<comment type="subcellular location">
    <subcellularLocation>
        <location evidence="6">Cytoplasm</location>
    </subcellularLocation>
</comment>
<dbReference type="HAMAP" id="MF_00365">
    <property type="entry name" value="RecF"/>
    <property type="match status" value="1"/>
</dbReference>
<evidence type="ECO:0000313" key="8">
    <source>
        <dbReference type="EMBL" id="TMQ54860.1"/>
    </source>
</evidence>
<organism evidence="8 9">
    <name type="scientific">Eiseniibacteriota bacterium</name>
    <dbReference type="NCBI Taxonomy" id="2212470"/>
    <lineage>
        <taxon>Bacteria</taxon>
        <taxon>Candidatus Eiseniibacteriota</taxon>
    </lineage>
</organism>
<dbReference type="InterPro" id="IPR003593">
    <property type="entry name" value="AAA+_ATPase"/>
</dbReference>
<dbReference type="Proteomes" id="UP000319829">
    <property type="component" value="Unassembled WGS sequence"/>
</dbReference>
<evidence type="ECO:0000256" key="6">
    <source>
        <dbReference type="HAMAP-Rule" id="MF_00365"/>
    </source>
</evidence>
<reference evidence="8 9" key="1">
    <citation type="journal article" date="2019" name="Nat. Microbiol.">
        <title>Mediterranean grassland soil C-N compound turnover is dependent on rainfall and depth, and is mediated by genomically divergent microorganisms.</title>
        <authorList>
            <person name="Diamond S."/>
            <person name="Andeer P.F."/>
            <person name="Li Z."/>
            <person name="Crits-Christoph A."/>
            <person name="Burstein D."/>
            <person name="Anantharaman K."/>
            <person name="Lane K.R."/>
            <person name="Thomas B.C."/>
            <person name="Pan C."/>
            <person name="Northen T.R."/>
            <person name="Banfield J.F."/>
        </authorList>
    </citation>
    <scope>NUCLEOTIDE SEQUENCE [LARGE SCALE GENOMIC DNA]</scope>
    <source>
        <strain evidence="8">WS_4</strain>
    </source>
</reference>
<dbReference type="SUPFAM" id="SSF52540">
    <property type="entry name" value="P-loop containing nucleoside triphosphate hydrolases"/>
    <property type="match status" value="1"/>
</dbReference>
<comment type="similarity">
    <text evidence="6">Belongs to the RecF family.</text>
</comment>
<dbReference type="InterPro" id="IPR001238">
    <property type="entry name" value="DNA-binding_RecF"/>
</dbReference>
<keyword evidence="6" id="KW-0234">DNA repair</keyword>
<dbReference type="GO" id="GO:0000731">
    <property type="term" value="P:DNA synthesis involved in DNA repair"/>
    <property type="evidence" value="ECO:0007669"/>
    <property type="project" value="TreeGrafter"/>
</dbReference>
<feature type="domain" description="AAA+ ATPase" evidence="7">
    <location>
        <begin position="22"/>
        <end position="364"/>
    </location>
</feature>
<dbReference type="GO" id="GO:0009432">
    <property type="term" value="P:SOS response"/>
    <property type="evidence" value="ECO:0007669"/>
    <property type="project" value="UniProtKB-UniRule"/>
</dbReference>
<keyword evidence="1 6" id="KW-0963">Cytoplasm</keyword>
<evidence type="ECO:0000313" key="9">
    <source>
        <dbReference type="Proteomes" id="UP000319829"/>
    </source>
</evidence>
<evidence type="ECO:0000256" key="3">
    <source>
        <dbReference type="ARBA" id="ARBA00022741"/>
    </source>
</evidence>
<keyword evidence="5 6" id="KW-0238">DNA-binding</keyword>
<evidence type="ECO:0000259" key="7">
    <source>
        <dbReference type="SMART" id="SM00382"/>
    </source>
</evidence>
<gene>
    <name evidence="6 8" type="primary">recF</name>
    <name evidence="8" type="ORF">E6K74_04880</name>
</gene>
<dbReference type="Gene3D" id="3.40.50.300">
    <property type="entry name" value="P-loop containing nucleotide triphosphate hydrolases"/>
    <property type="match status" value="1"/>
</dbReference>
<dbReference type="InterPro" id="IPR027417">
    <property type="entry name" value="P-loop_NTPase"/>
</dbReference>
<dbReference type="GO" id="GO:0006302">
    <property type="term" value="P:double-strand break repair"/>
    <property type="evidence" value="ECO:0007669"/>
    <property type="project" value="TreeGrafter"/>
</dbReference>
<keyword evidence="6" id="KW-0227">DNA damage</keyword>
<evidence type="ECO:0000256" key="2">
    <source>
        <dbReference type="ARBA" id="ARBA00022705"/>
    </source>
</evidence>
<keyword evidence="4 6" id="KW-0067">ATP-binding</keyword>
<evidence type="ECO:0000256" key="1">
    <source>
        <dbReference type="ARBA" id="ARBA00022490"/>
    </source>
</evidence>
<comment type="function">
    <text evidence="6">The RecF protein is involved in DNA metabolism; it is required for DNA replication and normal SOS inducibility. RecF binds preferentially to single-stranded, linear DNA. It also seems to bind ATP.</text>
</comment>
<dbReference type="PANTHER" id="PTHR32182">
    <property type="entry name" value="DNA REPLICATION AND REPAIR PROTEIN RECF"/>
    <property type="match status" value="1"/>
</dbReference>
<comment type="caution">
    <text evidence="8">The sequence shown here is derived from an EMBL/GenBank/DDBJ whole genome shotgun (WGS) entry which is preliminary data.</text>
</comment>
<dbReference type="GO" id="GO:0005737">
    <property type="term" value="C:cytoplasm"/>
    <property type="evidence" value="ECO:0007669"/>
    <property type="project" value="UniProtKB-SubCell"/>
</dbReference>
<accession>A0A538SU03</accession>
<protein>
    <recommendedName>
        <fullName evidence="6">DNA replication and repair protein RecF</fullName>
    </recommendedName>
</protein>
<dbReference type="EMBL" id="VBOU01000050">
    <property type="protein sequence ID" value="TMQ54860.1"/>
    <property type="molecule type" value="Genomic_DNA"/>
</dbReference>
<proteinExistence type="inferred from homology"/>
<feature type="binding site" evidence="6">
    <location>
        <begin position="30"/>
        <end position="37"/>
    </location>
    <ligand>
        <name>ATP</name>
        <dbReference type="ChEBI" id="CHEBI:30616"/>
    </ligand>
</feature>
<keyword evidence="2 6" id="KW-0235">DNA replication</keyword>
<evidence type="ECO:0000256" key="5">
    <source>
        <dbReference type="ARBA" id="ARBA00023125"/>
    </source>
</evidence>
<keyword evidence="3 6" id="KW-0547">Nucleotide-binding</keyword>
<dbReference type="GO" id="GO:0006260">
    <property type="term" value="P:DNA replication"/>
    <property type="evidence" value="ECO:0007669"/>
    <property type="project" value="UniProtKB-UniRule"/>
</dbReference>
<keyword evidence="6" id="KW-0742">SOS response</keyword>
<sequence length="370" mass="41002">MRLQSIELREFRNHREARFDLRGDSVLVTGENGSGKTNLIEAVVLLSIGRSFRGARDPALTRRGAATFEIRGLVEDRLGVTSEIVARGGAGAAKEVLVDGSPLGRIYDLLGRFCTVHFSVEDVAVLNGGPASRRRFLDVALCQLESAYVGSLRDYTAALRQRNRLLIAERHGPGTDPNEWSAWEEILARTGVALDRRRRTLCAEMGRNLRELSQQVDPTLDPTVEYHDGFGDSGTLEEAAVATRLQLLERARPRDRRMGWTMNGPHRARLHCAIGGEELSEGASRGYSRLYSILLRLALARAFEERQNDPPVVLLDDPESELDPRWIGRVLKLVPESSQLVVTACRELSETPSRYRRLPIDAAALASSAA</sequence>
<dbReference type="InterPro" id="IPR003395">
    <property type="entry name" value="RecF/RecN/SMC_N"/>
</dbReference>
<dbReference type="SMART" id="SM00382">
    <property type="entry name" value="AAA"/>
    <property type="match status" value="1"/>
</dbReference>
<dbReference type="PANTHER" id="PTHR32182:SF0">
    <property type="entry name" value="DNA REPLICATION AND REPAIR PROTEIN RECF"/>
    <property type="match status" value="1"/>
</dbReference>
<dbReference type="Gene3D" id="1.20.1050.90">
    <property type="entry name" value="RecF/RecN/SMC, N-terminal domain"/>
    <property type="match status" value="1"/>
</dbReference>
<evidence type="ECO:0000256" key="4">
    <source>
        <dbReference type="ARBA" id="ARBA00022840"/>
    </source>
</evidence>
<dbReference type="InterPro" id="IPR042174">
    <property type="entry name" value="RecF_2"/>
</dbReference>
<name>A0A538SU03_UNCEI</name>
<dbReference type="GO" id="GO:0003697">
    <property type="term" value="F:single-stranded DNA binding"/>
    <property type="evidence" value="ECO:0007669"/>
    <property type="project" value="UniProtKB-UniRule"/>
</dbReference>
<dbReference type="GO" id="GO:0005524">
    <property type="term" value="F:ATP binding"/>
    <property type="evidence" value="ECO:0007669"/>
    <property type="project" value="UniProtKB-UniRule"/>
</dbReference>
<dbReference type="AlphaFoldDB" id="A0A538SU03"/>